<keyword evidence="2" id="KW-1185">Reference proteome</keyword>
<proteinExistence type="predicted"/>
<sequence>MATDANLPYGPSIQLSTQAELVDLYRALRSEVSPTIGPQAMAEDQAAFQNLKQDGQITEIIRVMGHFEALQQAITIVTAAGLFEDVATPKSWVAPLLKAIPTNQVLVVVSNIQFRTVFVDNLDNAIQMRIPELDNEDIRALMIFTANLLDVKEFKISSDLVQAIGGHPDVANAAVRLAKQRGTGILERDPRQLFSVQQAIIGESVRPDALSITSRQILDVLGWLPNLGSDLLEAIVVDELGVEPDEFNLTIENLILGCLLYANGPRLAIANSVRQIYRRYNVADDKTVAAMAKVFKAAWAKVQDQGFRDDLFAAFLFMHLLDRSALPKELQALLTPSNLYDVVREVYARGKQSEDDLVIEQAINWGSVALEMNMSEGLREEILSTVTRAQIRLRRYPDAAKTIEYMRNRGYRQVAFLQGHLLRKQRNFEGAIPWLRIALEHNRGNRSAVHELAICYRRLHNSRELEILLRENDHLVDDSAQFLDFMIGLHIAKNDLSQVPAAIDRLRQLDENANRADLRQAQLLSKQNNERGAFAYLTNVLEQSGGSMRLRKARAIYAARIGELGVARQDLALIIADKRNEGASVSIETQILIAEGRASDAYALNIDTTPQEPGDWLIRASVFDAFADDPSTPLALRTRLKQQALEFRAKYGQVPSYDDDD</sequence>
<dbReference type="InterPro" id="IPR011990">
    <property type="entry name" value="TPR-like_helical_dom_sf"/>
</dbReference>
<protein>
    <recommendedName>
        <fullName evidence="3">Tetratricopeptide repeat protein</fullName>
    </recommendedName>
</protein>
<dbReference type="Gene3D" id="1.25.40.10">
    <property type="entry name" value="Tetratricopeptide repeat domain"/>
    <property type="match status" value="1"/>
</dbReference>
<dbReference type="AlphaFoldDB" id="A0A511BMA5"/>
<evidence type="ECO:0000313" key="1">
    <source>
        <dbReference type="EMBL" id="GEL01212.1"/>
    </source>
</evidence>
<organism evidence="1 2">
    <name type="scientific">Swaminathania salitolerans</name>
    <dbReference type="NCBI Taxonomy" id="182838"/>
    <lineage>
        <taxon>Bacteria</taxon>
        <taxon>Pseudomonadati</taxon>
        <taxon>Pseudomonadota</taxon>
        <taxon>Alphaproteobacteria</taxon>
        <taxon>Acetobacterales</taxon>
        <taxon>Acetobacteraceae</taxon>
        <taxon>Swaminathania</taxon>
    </lineage>
</organism>
<dbReference type="EMBL" id="BJVC01000001">
    <property type="protein sequence ID" value="GEL01212.1"/>
    <property type="molecule type" value="Genomic_DNA"/>
</dbReference>
<name>A0A511BMA5_9PROT</name>
<evidence type="ECO:0008006" key="3">
    <source>
        <dbReference type="Google" id="ProtNLM"/>
    </source>
</evidence>
<reference evidence="1 2" key="1">
    <citation type="submission" date="2019-07" db="EMBL/GenBank/DDBJ databases">
        <title>Whole genome shotgun sequence of Swaminathania salitolerans NBRC 104436.</title>
        <authorList>
            <person name="Hosoyama A."/>
            <person name="Uohara A."/>
            <person name="Ohji S."/>
            <person name="Ichikawa N."/>
        </authorList>
    </citation>
    <scope>NUCLEOTIDE SEQUENCE [LARGE SCALE GENOMIC DNA]</scope>
    <source>
        <strain evidence="1 2">NBRC 104436</strain>
    </source>
</reference>
<accession>A0A511BMA5</accession>
<dbReference type="SUPFAM" id="SSF48452">
    <property type="entry name" value="TPR-like"/>
    <property type="match status" value="1"/>
</dbReference>
<comment type="caution">
    <text evidence="1">The sequence shown here is derived from an EMBL/GenBank/DDBJ whole genome shotgun (WGS) entry which is preliminary data.</text>
</comment>
<dbReference type="Proteomes" id="UP000321405">
    <property type="component" value="Unassembled WGS sequence"/>
</dbReference>
<gene>
    <name evidence="1" type="ORF">SSA02_03750</name>
</gene>
<evidence type="ECO:0000313" key="2">
    <source>
        <dbReference type="Proteomes" id="UP000321405"/>
    </source>
</evidence>